<dbReference type="EMBL" id="LR828254">
    <property type="protein sequence ID" value="CAD0362668.1"/>
    <property type="molecule type" value="Genomic_DNA"/>
</dbReference>
<keyword evidence="2" id="KW-0614">Plasmid</keyword>
<evidence type="ECO:0000313" key="2">
    <source>
        <dbReference type="EMBL" id="CAD0362666.1"/>
    </source>
</evidence>
<keyword evidence="1" id="KW-1133">Transmembrane helix</keyword>
<geneLocation type="plasmid" evidence="2">
    <name>CFBP8129_p211</name>
</geneLocation>
<feature type="transmembrane region" description="Helical" evidence="1">
    <location>
        <begin position="60"/>
        <end position="81"/>
    </location>
</feature>
<organism evidence="2">
    <name type="scientific">Xanthomonas hortorum pv. gardneri</name>
    <dbReference type="NCBI Taxonomy" id="2754056"/>
    <lineage>
        <taxon>Bacteria</taxon>
        <taxon>Pseudomonadati</taxon>
        <taxon>Pseudomonadota</taxon>
        <taxon>Gammaproteobacteria</taxon>
        <taxon>Lysobacterales</taxon>
        <taxon>Lysobacteraceae</taxon>
        <taxon>Xanthomonas</taxon>
    </lineage>
</organism>
<feature type="transmembrane region" description="Helical" evidence="1">
    <location>
        <begin position="93"/>
        <end position="120"/>
    </location>
</feature>
<dbReference type="EMBL" id="LR828254">
    <property type="protein sequence ID" value="CAD0362666.1"/>
    <property type="molecule type" value="Genomic_DNA"/>
</dbReference>
<reference evidence="2" key="1">
    <citation type="submission" date="2020-07" db="EMBL/GenBank/DDBJ databases">
        <authorList>
            <person name="Pothier F. J."/>
        </authorList>
    </citation>
    <scope>NUCLEOTIDE SEQUENCE [LARGE SCALE GENOMIC DNA]</scope>
    <source>
        <plasmid evidence="2">CFBP8129_p211</plasmid>
    </source>
</reference>
<evidence type="ECO:0000256" key="1">
    <source>
        <dbReference type="SAM" id="Phobius"/>
    </source>
</evidence>
<name>A0A6V7FFY5_9XANT</name>
<feature type="transmembrane region" description="Helical" evidence="1">
    <location>
        <begin position="12"/>
        <end position="39"/>
    </location>
</feature>
<gene>
    <name evidence="2" type="ORF">CFBP8129_45990</name>
</gene>
<keyword evidence="1" id="KW-0812">Transmembrane</keyword>
<sequence length="261" mass="29837">MVPMSLTPQQNLLLLALFVAIPLIDWLWRVTCPLMEWLWRVAFDKRVRMGWPSDQQMMVVALYVFLLSCALLVTLGAISVANRLNLIYSYYQLRLNLFLVTGALTSSVLGVLAAILCRYFTHAKPRPMHASNHHHAKQRWYAYQLEHVGRDQYALHFNKANRIHQRSKCDVSLKVYPDIALTAILDLLGPGKTLFLTTPNPDLYWAVKRQRSTLESAHPQIRVKPYATPLNCIIGAYGSWTYKWGIPLGKAVISRGYTINT</sequence>
<dbReference type="AlphaFoldDB" id="A0A6V7FFY5"/>
<accession>A0A6V7FFY5</accession>
<keyword evidence="1" id="KW-0472">Membrane</keyword>
<protein>
    <submittedName>
        <fullName evidence="2">Uncharacterized protein</fullName>
    </submittedName>
</protein>
<proteinExistence type="predicted"/>